<feature type="domain" description="SCP2" evidence="1">
    <location>
        <begin position="24"/>
        <end position="95"/>
    </location>
</feature>
<dbReference type="PANTHER" id="PTHR10094">
    <property type="entry name" value="STEROL CARRIER PROTEIN 2 SCP-2 FAMILY PROTEIN"/>
    <property type="match status" value="1"/>
</dbReference>
<keyword evidence="3" id="KW-1185">Reference proteome</keyword>
<evidence type="ECO:0000259" key="1">
    <source>
        <dbReference type="Pfam" id="PF02036"/>
    </source>
</evidence>
<protein>
    <submittedName>
        <fullName evidence="2">Putative sterol carrier protein</fullName>
    </submittedName>
</protein>
<name>A0A327XCL2_LARAB</name>
<evidence type="ECO:0000313" key="2">
    <source>
        <dbReference type="EMBL" id="RAK02016.1"/>
    </source>
</evidence>
<organism evidence="2 3">
    <name type="scientific">Larkinella arboricola</name>
    <dbReference type="NCBI Taxonomy" id="643671"/>
    <lineage>
        <taxon>Bacteria</taxon>
        <taxon>Pseudomonadati</taxon>
        <taxon>Bacteroidota</taxon>
        <taxon>Cytophagia</taxon>
        <taxon>Cytophagales</taxon>
        <taxon>Spirosomataceae</taxon>
        <taxon>Larkinella</taxon>
    </lineage>
</organism>
<dbReference type="Proteomes" id="UP000248790">
    <property type="component" value="Unassembled WGS sequence"/>
</dbReference>
<dbReference type="PANTHER" id="PTHR10094:SF25">
    <property type="entry name" value="SCP2 STEROL-BINDING DOMAIN-CONTAINING PROTEIN 1"/>
    <property type="match status" value="1"/>
</dbReference>
<dbReference type="EMBL" id="QLMC01000001">
    <property type="protein sequence ID" value="RAK02016.1"/>
    <property type="molecule type" value="Genomic_DNA"/>
</dbReference>
<dbReference type="AlphaFoldDB" id="A0A327XCL2"/>
<comment type="caution">
    <text evidence="2">The sequence shown here is derived from an EMBL/GenBank/DDBJ whole genome shotgun (WGS) entry which is preliminary data.</text>
</comment>
<gene>
    <name evidence="2" type="ORF">LX87_00130</name>
</gene>
<dbReference type="Pfam" id="PF02036">
    <property type="entry name" value="SCP2"/>
    <property type="match status" value="1"/>
</dbReference>
<evidence type="ECO:0000313" key="3">
    <source>
        <dbReference type="Proteomes" id="UP000248790"/>
    </source>
</evidence>
<sequence>MTLQDFTEEIRRRVSTDSGFDATVKLATDQGVIYIDGRQSPPVVSNEDAEADSTIKVSLSDLQKLGTGELNPMTAFMFGKLKVQGDMGLAMKIGQKLS</sequence>
<accession>A0A327XCL2</accession>
<dbReference type="SUPFAM" id="SSF55718">
    <property type="entry name" value="SCP-like"/>
    <property type="match status" value="1"/>
</dbReference>
<dbReference type="Gene3D" id="3.30.1050.10">
    <property type="entry name" value="SCP2 sterol-binding domain"/>
    <property type="match status" value="1"/>
</dbReference>
<dbReference type="RefSeq" id="WP_111626251.1">
    <property type="nucleotide sequence ID" value="NZ_QLMC01000001.1"/>
</dbReference>
<reference evidence="2 3" key="1">
    <citation type="submission" date="2018-06" db="EMBL/GenBank/DDBJ databases">
        <title>Genomic Encyclopedia of Archaeal and Bacterial Type Strains, Phase II (KMG-II): from individual species to whole genera.</title>
        <authorList>
            <person name="Goeker M."/>
        </authorList>
    </citation>
    <scope>NUCLEOTIDE SEQUENCE [LARGE SCALE GENOMIC DNA]</scope>
    <source>
        <strain evidence="2 3">DSM 21851</strain>
    </source>
</reference>
<dbReference type="GO" id="GO:0005829">
    <property type="term" value="C:cytosol"/>
    <property type="evidence" value="ECO:0007669"/>
    <property type="project" value="TreeGrafter"/>
</dbReference>
<dbReference type="InterPro" id="IPR036527">
    <property type="entry name" value="SCP2_sterol-bd_dom_sf"/>
</dbReference>
<dbReference type="OrthoDB" id="9804656at2"/>
<dbReference type="InterPro" id="IPR003033">
    <property type="entry name" value="SCP2_sterol-bd_dom"/>
</dbReference>
<proteinExistence type="predicted"/>